<dbReference type="Pfam" id="PF01743">
    <property type="entry name" value="PolyA_pol"/>
    <property type="match status" value="1"/>
</dbReference>
<feature type="binding site" evidence="13">
    <location>
        <position position="23"/>
    </location>
    <ligand>
        <name>Mg(2+)</name>
        <dbReference type="ChEBI" id="CHEBI:18420"/>
    </ligand>
</feature>
<dbReference type="GO" id="GO:0005524">
    <property type="term" value="F:ATP binding"/>
    <property type="evidence" value="ECO:0007669"/>
    <property type="project" value="UniProtKB-UniRule"/>
</dbReference>
<feature type="binding site" evidence="13">
    <location>
        <position position="8"/>
    </location>
    <ligand>
        <name>ATP</name>
        <dbReference type="ChEBI" id="CHEBI:30616"/>
    </ligand>
</feature>
<evidence type="ECO:0000313" key="15">
    <source>
        <dbReference type="EMBL" id="BCG22551.1"/>
    </source>
</evidence>
<dbReference type="GO" id="GO:0000049">
    <property type="term" value="F:tRNA binding"/>
    <property type="evidence" value="ECO:0007669"/>
    <property type="project" value="UniProtKB-UniRule"/>
</dbReference>
<comment type="catalytic activity">
    <reaction evidence="13">
        <text>a tRNA precursor + 2 CTP + ATP = a tRNA with a 3' CCA end + 3 diphosphate</text>
        <dbReference type="Rhea" id="RHEA:14433"/>
        <dbReference type="Rhea" id="RHEA-COMP:10465"/>
        <dbReference type="Rhea" id="RHEA-COMP:10468"/>
        <dbReference type="ChEBI" id="CHEBI:30616"/>
        <dbReference type="ChEBI" id="CHEBI:33019"/>
        <dbReference type="ChEBI" id="CHEBI:37563"/>
        <dbReference type="ChEBI" id="CHEBI:74896"/>
        <dbReference type="ChEBI" id="CHEBI:83071"/>
        <dbReference type="EC" id="2.7.7.72"/>
    </reaction>
</comment>
<accession>A0A6J4E1X2</accession>
<feature type="binding site" evidence="13">
    <location>
        <position position="140"/>
    </location>
    <ligand>
        <name>ATP</name>
        <dbReference type="ChEBI" id="CHEBI:30616"/>
    </ligand>
</feature>
<keyword evidence="3 13" id="KW-0819">tRNA processing</keyword>
<keyword evidence="5 13" id="KW-0479">Metal-binding</keyword>
<feature type="binding site" evidence="13">
    <location>
        <position position="137"/>
    </location>
    <ligand>
        <name>ATP</name>
        <dbReference type="ChEBI" id="CHEBI:30616"/>
    </ligand>
</feature>
<dbReference type="InterPro" id="IPR006675">
    <property type="entry name" value="HDIG_dom"/>
</dbReference>
<keyword evidence="8 13" id="KW-0378">Hydrolase</keyword>
<evidence type="ECO:0000256" key="12">
    <source>
        <dbReference type="ARBA" id="ARBA00023268"/>
    </source>
</evidence>
<proteinExistence type="inferred from homology"/>
<keyword evidence="6 13" id="KW-0547">Nucleotide-binding</keyword>
<feature type="binding site" evidence="13">
    <location>
        <position position="8"/>
    </location>
    <ligand>
        <name>CTP</name>
        <dbReference type="ChEBI" id="CHEBI:37563"/>
    </ligand>
</feature>
<dbReference type="EMBL" id="BQKM01000007">
    <property type="protein sequence ID" value="GJN53483.1"/>
    <property type="molecule type" value="Genomic_DNA"/>
</dbReference>
<feature type="binding site" evidence="13">
    <location>
        <position position="91"/>
    </location>
    <ligand>
        <name>ATP</name>
        <dbReference type="ChEBI" id="CHEBI:30616"/>
    </ligand>
</feature>
<dbReference type="EC" id="2.7.7.72" evidence="13"/>
<dbReference type="InterPro" id="IPR006674">
    <property type="entry name" value="HD_domain"/>
</dbReference>
<evidence type="ECO:0000256" key="3">
    <source>
        <dbReference type="ARBA" id="ARBA00022694"/>
    </source>
</evidence>
<dbReference type="EMBL" id="AP023189">
    <property type="protein sequence ID" value="BCG22551.1"/>
    <property type="molecule type" value="Genomic_DNA"/>
</dbReference>
<reference evidence="15 17" key="1">
    <citation type="submission" date="2020-05" db="EMBL/GenBank/DDBJ databases">
        <title>Characterization of novel class B3 metallo-beta-lactamase from novel Pseudomonas species.</title>
        <authorList>
            <person name="Yamada K."/>
            <person name="Aoki K."/>
            <person name="Ishii Y."/>
        </authorList>
    </citation>
    <scope>NUCLEOTIDE SEQUENCE [LARGE SCALE GENOMIC DNA]</scope>
    <source>
        <strain evidence="15 17">TUM18999</strain>
        <strain evidence="16 18">TUM20286</strain>
    </source>
</reference>
<feature type="binding site" evidence="13">
    <location>
        <position position="91"/>
    </location>
    <ligand>
        <name>CTP</name>
        <dbReference type="ChEBI" id="CHEBI:37563"/>
    </ligand>
</feature>
<keyword evidence="10 13" id="KW-0460">Magnesium</keyword>
<evidence type="ECO:0000313" key="17">
    <source>
        <dbReference type="Proteomes" id="UP000509383"/>
    </source>
</evidence>
<dbReference type="GO" id="GO:0004810">
    <property type="term" value="F:CCA tRNA nucleotidyltransferase activity"/>
    <property type="evidence" value="ECO:0007669"/>
    <property type="project" value="UniProtKB-UniRule"/>
</dbReference>
<evidence type="ECO:0000256" key="13">
    <source>
        <dbReference type="HAMAP-Rule" id="MF_01261"/>
    </source>
</evidence>
<dbReference type="GO" id="GO:0000287">
    <property type="term" value="F:magnesium ion binding"/>
    <property type="evidence" value="ECO:0007669"/>
    <property type="project" value="UniProtKB-UniRule"/>
</dbReference>
<dbReference type="Proteomes" id="UP001054892">
    <property type="component" value="Unassembled WGS sequence"/>
</dbReference>
<feature type="binding site" evidence="13">
    <location>
        <position position="137"/>
    </location>
    <ligand>
        <name>CTP</name>
        <dbReference type="ChEBI" id="CHEBI:37563"/>
    </ligand>
</feature>
<dbReference type="Pfam" id="PF12627">
    <property type="entry name" value="PolyA_pol_RNAbd"/>
    <property type="match status" value="1"/>
</dbReference>
<protein>
    <recommendedName>
        <fullName evidence="13">Multifunctional CCA protein</fullName>
    </recommendedName>
    <domain>
        <recommendedName>
            <fullName evidence="13">CCA-adding enzyme</fullName>
            <ecNumber evidence="13">2.7.7.72</ecNumber>
        </recommendedName>
        <alternativeName>
            <fullName evidence="13">CCA tRNA nucleotidyltransferase</fullName>
        </alternativeName>
        <alternativeName>
            <fullName evidence="13">tRNA CCA-pyrophosphorylase</fullName>
        </alternativeName>
        <alternativeName>
            <fullName evidence="13">tRNA adenylyl-/cytidylyl-transferase</fullName>
        </alternativeName>
        <alternativeName>
            <fullName evidence="13">tRNA nucleotidyltransferase</fullName>
        </alternativeName>
        <alternativeName>
            <fullName evidence="13">tRNA-NT</fullName>
        </alternativeName>
    </domain>
    <domain>
        <recommendedName>
            <fullName evidence="13">2'-nucleotidase</fullName>
            <ecNumber evidence="13">3.1.3.-</ecNumber>
        </recommendedName>
    </domain>
    <domain>
        <recommendedName>
            <fullName evidence="13">2',3'-cyclic phosphodiesterase</fullName>
            <ecNumber evidence="13">3.1.4.-</ecNumber>
        </recommendedName>
    </domain>
    <domain>
        <recommendedName>
            <fullName evidence="13">Phosphatase</fullName>
        </recommendedName>
    </domain>
</protein>
<dbReference type="GO" id="GO:0016791">
    <property type="term" value="F:phosphatase activity"/>
    <property type="evidence" value="ECO:0007669"/>
    <property type="project" value="UniProtKB-UniRule"/>
</dbReference>
<keyword evidence="18" id="KW-1185">Reference proteome</keyword>
<dbReference type="PANTHER" id="PTHR47545:SF1">
    <property type="entry name" value="MULTIFUNCTIONAL CCA PROTEIN"/>
    <property type="match status" value="1"/>
</dbReference>
<dbReference type="Pfam" id="PF01966">
    <property type="entry name" value="HD"/>
    <property type="match status" value="1"/>
</dbReference>
<feature type="binding site" evidence="13">
    <location>
        <position position="21"/>
    </location>
    <ligand>
        <name>Mg(2+)</name>
        <dbReference type="ChEBI" id="CHEBI:18420"/>
    </ligand>
</feature>
<keyword evidence="7 13" id="KW-0692">RNA repair</keyword>
<keyword evidence="12 13" id="KW-0511">Multifunctional enzyme</keyword>
<comment type="catalytic activity">
    <reaction evidence="13">
        <text>a tRNA with a 3' CCA end + 2 CTP + ATP = a tRNA with a 3' CCACCA end + 3 diphosphate</text>
        <dbReference type="Rhea" id="RHEA:76235"/>
        <dbReference type="Rhea" id="RHEA-COMP:10468"/>
        <dbReference type="Rhea" id="RHEA-COMP:18655"/>
        <dbReference type="ChEBI" id="CHEBI:30616"/>
        <dbReference type="ChEBI" id="CHEBI:33019"/>
        <dbReference type="ChEBI" id="CHEBI:37563"/>
        <dbReference type="ChEBI" id="CHEBI:83071"/>
        <dbReference type="ChEBI" id="CHEBI:195187"/>
    </reaction>
</comment>
<sequence>MQIYKVGGAVRDRLLQRPVTEVDWVVVGATAEEMLEQGFKPVGADFPVFLHPHSGEEYALARTERKSGRGYGGFTFFASPDVSLEEDLIRRDLTVNAIAEDEHGVLVDPYGGQRDLERRILRHVSPAFAEDPLRVLRVARFAARYAPLGFTVAEETLALMREIAESGELDALTPERSWKEISRALMEPRPDVFIQVLRDCGALKAWMPELDALFGVPQPEQHHPEVDSGLHVLAVLQQCAEHEQPLAVRWACLLHDLGKGETPEEEWPRHIAHEQRGLKLIQQVNERCKAPRDCQELAMLVGEFHTHAHRAQELRASTLSELLARFDVYRRPQRFEEFIAACEMDARGRHGLEQREYPQANYLRGAASAARAVAVQPLLEKGYKGAELGEALKLERLKALKAYKEGAGKA</sequence>
<keyword evidence="9 13" id="KW-0067">ATP-binding</keyword>
<dbReference type="NCBIfam" id="NF008137">
    <property type="entry name" value="PRK10885.1"/>
    <property type="match status" value="1"/>
</dbReference>
<dbReference type="InterPro" id="IPR003607">
    <property type="entry name" value="HD/PDEase_dom"/>
</dbReference>
<dbReference type="GO" id="GO:0001680">
    <property type="term" value="P:tRNA 3'-terminal CCA addition"/>
    <property type="evidence" value="ECO:0007669"/>
    <property type="project" value="UniProtKB-UniRule"/>
</dbReference>
<comment type="miscellaneous">
    <text evidence="13">A single active site specifically recognizes both ATP and CTP and is responsible for their addition.</text>
</comment>
<dbReference type="KEGG" id="ptw:TUM18999_07420"/>
<dbReference type="CDD" id="cd00077">
    <property type="entry name" value="HDc"/>
    <property type="match status" value="1"/>
</dbReference>
<dbReference type="Gene3D" id="1.10.3090.10">
    <property type="entry name" value="cca-adding enzyme, domain 2"/>
    <property type="match status" value="1"/>
</dbReference>
<dbReference type="AlphaFoldDB" id="A0A6J4E1X2"/>
<dbReference type="GO" id="GO:0004112">
    <property type="term" value="F:cyclic-nucleotide phosphodiesterase activity"/>
    <property type="evidence" value="ECO:0007669"/>
    <property type="project" value="UniProtKB-UniRule"/>
</dbReference>
<dbReference type="HAMAP" id="MF_01261">
    <property type="entry name" value="CCA_bact_type1"/>
    <property type="match status" value="1"/>
</dbReference>
<dbReference type="EC" id="3.1.4.-" evidence="13"/>
<evidence type="ECO:0000256" key="4">
    <source>
        <dbReference type="ARBA" id="ARBA00022695"/>
    </source>
</evidence>
<evidence type="ECO:0000256" key="2">
    <source>
        <dbReference type="ARBA" id="ARBA00022679"/>
    </source>
</evidence>
<dbReference type="PANTHER" id="PTHR47545">
    <property type="entry name" value="MULTIFUNCTIONAL CCA PROTEIN"/>
    <property type="match status" value="1"/>
</dbReference>
<evidence type="ECO:0000256" key="5">
    <source>
        <dbReference type="ARBA" id="ARBA00022723"/>
    </source>
</evidence>
<comment type="function">
    <text evidence="13">Catalyzes the addition and repair of the essential 3'-terminal CCA sequence in tRNAs without using a nucleic acid template. Adds these three nucleotides in the order of C, C, and A to the tRNA nucleotide-73, using CTP and ATP as substrates and producing inorganic pyrophosphate. tRNA 3'-terminal CCA addition is required both for tRNA processing and repair. Also involved in tRNA surveillance by mediating tandem CCA addition to generate a CCACCA at the 3' terminus of unstable tRNAs. While stable tRNAs receive only 3'-terminal CCA, unstable tRNAs are marked with CCACCA and rapidly degraded.</text>
</comment>
<dbReference type="SUPFAM" id="SSF81891">
    <property type="entry name" value="Poly A polymerase C-terminal region-like"/>
    <property type="match status" value="1"/>
</dbReference>
<evidence type="ECO:0000256" key="6">
    <source>
        <dbReference type="ARBA" id="ARBA00022741"/>
    </source>
</evidence>
<keyword evidence="4 13" id="KW-0548">Nucleotidyltransferase</keyword>
<evidence type="ECO:0000313" key="18">
    <source>
        <dbReference type="Proteomes" id="UP001054892"/>
    </source>
</evidence>
<evidence type="ECO:0000256" key="9">
    <source>
        <dbReference type="ARBA" id="ARBA00022840"/>
    </source>
</evidence>
<dbReference type="Gene3D" id="3.30.460.10">
    <property type="entry name" value="Beta Polymerase, domain 2"/>
    <property type="match status" value="1"/>
</dbReference>
<feature type="binding site" evidence="13">
    <location>
        <position position="140"/>
    </location>
    <ligand>
        <name>CTP</name>
        <dbReference type="ChEBI" id="CHEBI:37563"/>
    </ligand>
</feature>
<dbReference type="FunFam" id="1.10.3090.10:FF:000001">
    <property type="entry name" value="Multifunctional CCA protein"/>
    <property type="match status" value="1"/>
</dbReference>
<keyword evidence="1 13" id="KW-0533">Nickel</keyword>
<dbReference type="InterPro" id="IPR043519">
    <property type="entry name" value="NT_sf"/>
</dbReference>
<comment type="subunit">
    <text evidence="13">Monomer. Can also form homodimers and oligomers.</text>
</comment>
<comment type="cofactor">
    <cofactor evidence="13">
        <name>Ni(2+)</name>
        <dbReference type="ChEBI" id="CHEBI:49786"/>
    </cofactor>
    <text evidence="13">Nickel for phosphatase activity.</text>
</comment>
<keyword evidence="11 13" id="KW-0694">RNA-binding</keyword>
<gene>
    <name evidence="13 15" type="primary">cca</name>
    <name evidence="15" type="ORF">TUM18999_07420</name>
    <name evidence="16" type="ORF">TUM20286_32350</name>
</gene>
<feature type="binding site" evidence="13">
    <location>
        <position position="11"/>
    </location>
    <ligand>
        <name>ATP</name>
        <dbReference type="ChEBI" id="CHEBI:30616"/>
    </ligand>
</feature>
<feature type="domain" description="HD" evidence="14">
    <location>
        <begin position="228"/>
        <end position="329"/>
    </location>
</feature>
<dbReference type="InterPro" id="IPR032828">
    <property type="entry name" value="PolyA_RNA-bd"/>
</dbReference>
<name>A0A6J4E1X2_9PSED</name>
<evidence type="ECO:0000256" key="8">
    <source>
        <dbReference type="ARBA" id="ARBA00022801"/>
    </source>
</evidence>
<dbReference type="Proteomes" id="UP000509383">
    <property type="component" value="Chromosome"/>
</dbReference>
<evidence type="ECO:0000256" key="7">
    <source>
        <dbReference type="ARBA" id="ARBA00022800"/>
    </source>
</evidence>
<comment type="cofactor">
    <cofactor evidence="13">
        <name>Mg(2+)</name>
        <dbReference type="ChEBI" id="CHEBI:18420"/>
    </cofactor>
    <text evidence="13">Magnesium is required for nucleotidyltransferase activity.</text>
</comment>
<dbReference type="PROSITE" id="PS51831">
    <property type="entry name" value="HD"/>
    <property type="match status" value="1"/>
</dbReference>
<dbReference type="HAMAP" id="MF_01262">
    <property type="entry name" value="CCA_bact_type2"/>
    <property type="match status" value="1"/>
</dbReference>
<dbReference type="RefSeq" id="WP_173177642.1">
    <property type="nucleotide sequence ID" value="NZ_AP023189.1"/>
</dbReference>
<dbReference type="EC" id="3.1.3.-" evidence="13"/>
<dbReference type="SUPFAM" id="SSF81301">
    <property type="entry name" value="Nucleotidyltransferase"/>
    <property type="match status" value="1"/>
</dbReference>
<evidence type="ECO:0000313" key="16">
    <source>
        <dbReference type="EMBL" id="GJN53483.1"/>
    </source>
</evidence>
<evidence type="ECO:0000256" key="1">
    <source>
        <dbReference type="ARBA" id="ARBA00022596"/>
    </source>
</evidence>
<dbReference type="InterPro" id="IPR012006">
    <property type="entry name" value="CCA_bact"/>
</dbReference>
<comment type="similarity">
    <text evidence="13">Belongs to the tRNA nucleotidyltransferase/poly(A) polymerase family. Bacterial CCA-adding enzyme type 1 subfamily.</text>
</comment>
<dbReference type="InterPro" id="IPR002646">
    <property type="entry name" value="PolA_pol_head_dom"/>
</dbReference>
<dbReference type="PIRSF" id="PIRSF000813">
    <property type="entry name" value="CCA_bact"/>
    <property type="match status" value="1"/>
</dbReference>
<dbReference type="NCBIfam" id="TIGR00277">
    <property type="entry name" value="HDIG"/>
    <property type="match status" value="1"/>
</dbReference>
<comment type="domain">
    <text evidence="13">Comprises two domains: an N-terminal domain containing the nucleotidyltransferase activity and a C-terminal HD domain associated with both phosphodiesterase and phosphatase activities.</text>
</comment>
<dbReference type="InterPro" id="IPR050124">
    <property type="entry name" value="tRNA_CCA-adding_enzyme"/>
</dbReference>
<dbReference type="GO" id="GO:0042245">
    <property type="term" value="P:RNA repair"/>
    <property type="evidence" value="ECO:0007669"/>
    <property type="project" value="UniProtKB-KW"/>
</dbReference>
<evidence type="ECO:0000256" key="10">
    <source>
        <dbReference type="ARBA" id="ARBA00022842"/>
    </source>
</evidence>
<organism evidence="15 17">
    <name type="scientific">Pseudomonas tohonis</name>
    <dbReference type="NCBI Taxonomy" id="2725477"/>
    <lineage>
        <taxon>Bacteria</taxon>
        <taxon>Pseudomonadati</taxon>
        <taxon>Pseudomonadota</taxon>
        <taxon>Gammaproteobacteria</taxon>
        <taxon>Pseudomonadales</taxon>
        <taxon>Pseudomonadaceae</taxon>
        <taxon>Pseudomonas</taxon>
    </lineage>
</organism>
<feature type="binding site" evidence="13">
    <location>
        <position position="11"/>
    </location>
    <ligand>
        <name>CTP</name>
        <dbReference type="ChEBI" id="CHEBI:37563"/>
    </ligand>
</feature>
<evidence type="ECO:0000256" key="11">
    <source>
        <dbReference type="ARBA" id="ARBA00022884"/>
    </source>
</evidence>
<keyword evidence="2 13" id="KW-0808">Transferase</keyword>
<evidence type="ECO:0000259" key="14">
    <source>
        <dbReference type="PROSITE" id="PS51831"/>
    </source>
</evidence>